<reference evidence="1 2" key="1">
    <citation type="journal article" date="2024" name="Int. J. Syst. Evol. Microbiol.">
        <title>Clostridium omnivorum sp. nov., isolated from anoxic soil under the treatment of reductive soil disinfestation.</title>
        <authorList>
            <person name="Ueki A."/>
            <person name="Tonouchi A."/>
            <person name="Kaku N."/>
            <person name="Honma S."/>
            <person name="Ueki K."/>
        </authorList>
    </citation>
    <scope>NUCLEOTIDE SEQUENCE [LARGE SCALE GENOMIC DNA]</scope>
    <source>
        <strain evidence="1 2">E14</strain>
    </source>
</reference>
<keyword evidence="2" id="KW-1185">Reference proteome</keyword>
<evidence type="ECO:0000313" key="2">
    <source>
        <dbReference type="Proteomes" id="UP001208567"/>
    </source>
</evidence>
<accession>A0ABQ5N600</accession>
<organism evidence="1 2">
    <name type="scientific">Clostridium omnivorum</name>
    <dbReference type="NCBI Taxonomy" id="1604902"/>
    <lineage>
        <taxon>Bacteria</taxon>
        <taxon>Bacillati</taxon>
        <taxon>Bacillota</taxon>
        <taxon>Clostridia</taxon>
        <taxon>Eubacteriales</taxon>
        <taxon>Clostridiaceae</taxon>
        <taxon>Clostridium</taxon>
    </lineage>
</organism>
<dbReference type="InterPro" id="IPR019700">
    <property type="entry name" value="Sigma-G_inhibitor_Gin"/>
</dbReference>
<sequence length="70" mass="8206">MKKQDCIICRKPLKDGIMINGRGICRSCEERLINADVDTDFYEYYKDCIKRSITQNALKGEEITCQNYHL</sequence>
<comment type="caution">
    <text evidence="1">The sequence shown here is derived from an EMBL/GenBank/DDBJ whole genome shotgun (WGS) entry which is preliminary data.</text>
</comment>
<gene>
    <name evidence="1" type="ORF">bsdE14_20700</name>
</gene>
<dbReference type="Proteomes" id="UP001208567">
    <property type="component" value="Unassembled WGS sequence"/>
</dbReference>
<evidence type="ECO:0000313" key="1">
    <source>
        <dbReference type="EMBL" id="GLC30660.1"/>
    </source>
</evidence>
<proteinExistence type="predicted"/>
<dbReference type="Pfam" id="PF10764">
    <property type="entry name" value="Gin"/>
    <property type="match status" value="1"/>
</dbReference>
<dbReference type="RefSeq" id="WP_264849936.1">
    <property type="nucleotide sequence ID" value="NZ_BRXR01000001.1"/>
</dbReference>
<protein>
    <submittedName>
        <fullName evidence="1">Protein CsfB</fullName>
    </submittedName>
</protein>
<name>A0ABQ5N600_9CLOT</name>
<dbReference type="EMBL" id="BRXR01000001">
    <property type="protein sequence ID" value="GLC30660.1"/>
    <property type="molecule type" value="Genomic_DNA"/>
</dbReference>